<dbReference type="Gene3D" id="1.20.140.10">
    <property type="entry name" value="Butyryl-CoA Dehydrogenase, subunit A, domain 3"/>
    <property type="match status" value="1"/>
</dbReference>
<comment type="similarity">
    <text evidence="2 9">Belongs to the acyl-CoA dehydrogenase family.</text>
</comment>
<feature type="domain" description="Acyl-CoA oxidase/dehydrogenase middle" evidence="11">
    <location>
        <begin position="118"/>
        <end position="208"/>
    </location>
</feature>
<evidence type="ECO:0000259" key="12">
    <source>
        <dbReference type="Pfam" id="PF02771"/>
    </source>
</evidence>
<dbReference type="GO" id="GO:0003995">
    <property type="term" value="F:acyl-CoA dehydrogenase activity"/>
    <property type="evidence" value="ECO:0007669"/>
    <property type="project" value="InterPro"/>
</dbReference>
<keyword evidence="14" id="KW-1185">Reference proteome</keyword>
<keyword evidence="9" id="KW-0560">Oxidoreductase</keyword>
<dbReference type="Pfam" id="PF02771">
    <property type="entry name" value="Acyl-CoA_dh_N"/>
    <property type="match status" value="1"/>
</dbReference>
<dbReference type="InterPro" id="IPR006091">
    <property type="entry name" value="Acyl-CoA_Oxase/DH_mid-dom"/>
</dbReference>
<evidence type="ECO:0000256" key="9">
    <source>
        <dbReference type="RuleBase" id="RU362125"/>
    </source>
</evidence>
<dbReference type="GO" id="GO:0050660">
    <property type="term" value="F:flavin adenine dinucleotide binding"/>
    <property type="evidence" value="ECO:0007669"/>
    <property type="project" value="InterPro"/>
</dbReference>
<name>A0A022PJ54_9GAMM</name>
<dbReference type="Pfam" id="PF00441">
    <property type="entry name" value="Acyl-CoA_dh_1"/>
    <property type="match status" value="1"/>
</dbReference>
<dbReference type="InterPro" id="IPR013786">
    <property type="entry name" value="AcylCoA_DH/ox_N"/>
</dbReference>
<reference evidence="13 14" key="1">
    <citation type="submission" date="2014-03" db="EMBL/GenBank/DDBJ databases">
        <title>Draft Genome of Photorhabdus luminescens BA1, an Egyptian Isolate.</title>
        <authorList>
            <person name="Ghazal S."/>
            <person name="Hurst S.G.IV."/>
            <person name="Morris K."/>
            <person name="Thomas K."/>
            <person name="Tisa L.S."/>
        </authorList>
    </citation>
    <scope>NUCLEOTIDE SEQUENCE [LARGE SCALE GENOMIC DNA]</scope>
    <source>
        <strain evidence="13 14">BA1</strain>
    </source>
</reference>
<dbReference type="InterPro" id="IPR037069">
    <property type="entry name" value="AcylCoA_DH/ox_N_sf"/>
</dbReference>
<dbReference type="InterPro" id="IPR009075">
    <property type="entry name" value="AcylCo_DH/oxidase_C"/>
</dbReference>
<dbReference type="InterPro" id="IPR009100">
    <property type="entry name" value="AcylCoA_DH/oxidase_NM_dom_sf"/>
</dbReference>
<dbReference type="PROSITE" id="PS00072">
    <property type="entry name" value="ACYL_COA_DH_1"/>
    <property type="match status" value="1"/>
</dbReference>
<evidence type="ECO:0000259" key="10">
    <source>
        <dbReference type="Pfam" id="PF00441"/>
    </source>
</evidence>
<feature type="domain" description="Acyl-CoA dehydrogenase/oxidase C-terminal" evidence="10">
    <location>
        <begin position="226"/>
        <end position="370"/>
    </location>
</feature>
<evidence type="ECO:0000256" key="8">
    <source>
        <dbReference type="ARBA" id="ARBA00075603"/>
    </source>
</evidence>
<keyword evidence="3 9" id="KW-0285">Flavoprotein</keyword>
<dbReference type="PATRIC" id="fig|1393736.3.peg.1925"/>
<evidence type="ECO:0000256" key="7">
    <source>
        <dbReference type="ARBA" id="ARBA00068311"/>
    </source>
</evidence>
<comment type="caution">
    <text evidence="13">The sequence shown here is derived from an EMBL/GenBank/DDBJ whole genome shotgun (WGS) entry which is preliminary data.</text>
</comment>
<dbReference type="Gene3D" id="2.40.110.10">
    <property type="entry name" value="Butyryl-CoA Dehydrogenase, subunit A, domain 2"/>
    <property type="match status" value="1"/>
</dbReference>
<comment type="cofactor">
    <cofactor evidence="1 9">
        <name>FAD</name>
        <dbReference type="ChEBI" id="CHEBI:57692"/>
    </cofactor>
</comment>
<dbReference type="EMBL" id="JFGV01000023">
    <property type="protein sequence ID" value="EYU15544.1"/>
    <property type="molecule type" value="Genomic_DNA"/>
</dbReference>
<dbReference type="SUPFAM" id="SSF47203">
    <property type="entry name" value="Acyl-CoA dehydrogenase C-terminal domain-like"/>
    <property type="match status" value="1"/>
</dbReference>
<evidence type="ECO:0000256" key="6">
    <source>
        <dbReference type="ARBA" id="ARBA00066461"/>
    </source>
</evidence>
<evidence type="ECO:0000256" key="4">
    <source>
        <dbReference type="ARBA" id="ARBA00022827"/>
    </source>
</evidence>
<feature type="domain" description="Acyl-CoA dehydrogenase/oxidase N-terminal" evidence="12">
    <location>
        <begin position="8"/>
        <end position="114"/>
    </location>
</feature>
<gene>
    <name evidence="13" type="ORF">BA1DRAFT_01899</name>
</gene>
<dbReference type="InterPro" id="IPR036250">
    <property type="entry name" value="AcylCo_DH-like_C"/>
</dbReference>
<dbReference type="InterPro" id="IPR046373">
    <property type="entry name" value="Acyl-CoA_Oxase/DH_mid-dom_sf"/>
</dbReference>
<evidence type="ECO:0000313" key="14">
    <source>
        <dbReference type="Proteomes" id="UP000023464"/>
    </source>
</evidence>
<dbReference type="EC" id="3.13.1.4" evidence="6"/>
<keyword evidence="4 9" id="KW-0274">FAD</keyword>
<proteinExistence type="inferred from homology"/>
<evidence type="ECO:0000256" key="2">
    <source>
        <dbReference type="ARBA" id="ARBA00009347"/>
    </source>
</evidence>
<accession>A0A022PJ54</accession>
<organism evidence="13 14">
    <name type="scientific">Photorhabdus aegyptia</name>
    <dbReference type="NCBI Taxonomy" id="2805098"/>
    <lineage>
        <taxon>Bacteria</taxon>
        <taxon>Pseudomonadati</taxon>
        <taxon>Pseudomonadota</taxon>
        <taxon>Gammaproteobacteria</taxon>
        <taxon>Enterobacterales</taxon>
        <taxon>Morganellaceae</taxon>
        <taxon>Photorhabdus</taxon>
    </lineage>
</organism>
<sequence>MNNKMDRLVKLAKEFSNEVLRPNAGVFDQQGGVPREVITQIADLGFLGSILPREYGGGGIDPLSYGYLTEEIGKGCNSARALLTVHTSLVGETLVRLANAEQKEKYLPAMCRGEKIACFALSEPNAGTDAGSIQTTYEETDSGYRINGSKKWITYSGIADLFLVFAKNGDKISAFIVEKEAAGLSRTLMTGLLASRGAYLSELSFDNVEIPKDSLIGREGAGLSFVANTALFYGRYSIAWAGVAIAHAALEEMVTYSRKREQFGKKIAQHQLIQGLITDSTTVFYAAKALCEKIGELRNQGSHDAIMETNIAKYQSSLAAIQVANNAVQVLGGNGLCNHYPVERLYREAKVLEIIEGTSQIQQVLIAQHALRQFYRKQSVL</sequence>
<evidence type="ECO:0000256" key="5">
    <source>
        <dbReference type="ARBA" id="ARBA00052938"/>
    </source>
</evidence>
<dbReference type="Pfam" id="PF02770">
    <property type="entry name" value="Acyl-CoA_dh_M"/>
    <property type="match status" value="1"/>
</dbReference>
<dbReference type="SUPFAM" id="SSF56645">
    <property type="entry name" value="Acyl-CoA dehydrogenase NM domain-like"/>
    <property type="match status" value="1"/>
</dbReference>
<dbReference type="PIRSF" id="PIRSF016578">
    <property type="entry name" value="HsaA"/>
    <property type="match status" value="1"/>
</dbReference>
<dbReference type="PANTHER" id="PTHR43884:SF12">
    <property type="entry name" value="ISOVALERYL-COA DEHYDROGENASE, MITOCHONDRIAL-RELATED"/>
    <property type="match status" value="1"/>
</dbReference>
<dbReference type="Gene3D" id="1.10.540.10">
    <property type="entry name" value="Acyl-CoA dehydrogenase/oxidase, N-terminal domain"/>
    <property type="match status" value="1"/>
</dbReference>
<evidence type="ECO:0000256" key="1">
    <source>
        <dbReference type="ARBA" id="ARBA00001974"/>
    </source>
</evidence>
<evidence type="ECO:0000256" key="3">
    <source>
        <dbReference type="ARBA" id="ARBA00022630"/>
    </source>
</evidence>
<dbReference type="FunFam" id="1.20.140.10:FF:000004">
    <property type="entry name" value="Acyl-CoA dehydrogenase FadE25"/>
    <property type="match status" value="1"/>
</dbReference>
<dbReference type="InterPro" id="IPR006089">
    <property type="entry name" value="Acyl-CoA_DH_CS"/>
</dbReference>
<dbReference type="PANTHER" id="PTHR43884">
    <property type="entry name" value="ACYL-COA DEHYDROGENASE"/>
    <property type="match status" value="1"/>
</dbReference>
<evidence type="ECO:0000259" key="11">
    <source>
        <dbReference type="Pfam" id="PF02770"/>
    </source>
</evidence>
<dbReference type="RefSeq" id="WP_235201005.1">
    <property type="nucleotide sequence ID" value="NZ_CAWLTM010000092.1"/>
</dbReference>
<protein>
    <recommendedName>
        <fullName evidence="7">3-sulfinopropanoyl-CoA desulfinase</fullName>
        <ecNumber evidence="6">3.13.1.4</ecNumber>
    </recommendedName>
    <alternativeName>
        <fullName evidence="8">3-sulfinopropionyl coenzyme A desulfinase</fullName>
    </alternativeName>
</protein>
<comment type="catalytic activity">
    <reaction evidence="5">
        <text>3-sulfinopropanoyl-CoA + H2O = propanoyl-CoA + sulfite + H(+)</text>
        <dbReference type="Rhea" id="RHEA:41624"/>
        <dbReference type="ChEBI" id="CHEBI:15377"/>
        <dbReference type="ChEBI" id="CHEBI:15378"/>
        <dbReference type="ChEBI" id="CHEBI:17359"/>
        <dbReference type="ChEBI" id="CHEBI:57392"/>
        <dbReference type="ChEBI" id="CHEBI:78349"/>
        <dbReference type="EC" id="3.13.1.4"/>
    </reaction>
    <physiologicalReaction direction="left-to-right" evidence="5">
        <dbReference type="Rhea" id="RHEA:41625"/>
    </physiologicalReaction>
</comment>
<dbReference type="Proteomes" id="UP000023464">
    <property type="component" value="Unassembled WGS sequence"/>
</dbReference>
<evidence type="ECO:0000313" key="13">
    <source>
        <dbReference type="EMBL" id="EYU15544.1"/>
    </source>
</evidence>
<dbReference type="AlphaFoldDB" id="A0A022PJ54"/>